<feature type="region of interest" description="Disordered" evidence="1">
    <location>
        <begin position="1"/>
        <end position="74"/>
    </location>
</feature>
<organism evidence="2 3">
    <name type="scientific">Actinopolyspora alba</name>
    <dbReference type="NCBI Taxonomy" id="673379"/>
    <lineage>
        <taxon>Bacteria</taxon>
        <taxon>Bacillati</taxon>
        <taxon>Actinomycetota</taxon>
        <taxon>Actinomycetes</taxon>
        <taxon>Actinopolysporales</taxon>
        <taxon>Actinopolysporaceae</taxon>
        <taxon>Actinopolyspora</taxon>
        <taxon>Actinopolyspora alba group</taxon>
    </lineage>
</organism>
<evidence type="ECO:0000256" key="1">
    <source>
        <dbReference type="SAM" id="MobiDB-lite"/>
    </source>
</evidence>
<name>A0A1I1WEN0_9ACTN</name>
<dbReference type="RefSeq" id="WP_092926055.1">
    <property type="nucleotide sequence ID" value="NZ_FOMZ01000005.1"/>
</dbReference>
<evidence type="ECO:0000313" key="3">
    <source>
        <dbReference type="Proteomes" id="UP000198716"/>
    </source>
</evidence>
<proteinExistence type="predicted"/>
<sequence>MTASDDLTDHHREDSVPNEYRRGLADGEEHGQRDKRSGKPKEQLQRDGTRGYRDGYADGYSDGWTLAPDPEQGD</sequence>
<dbReference type="Proteomes" id="UP000198716">
    <property type="component" value="Unassembled WGS sequence"/>
</dbReference>
<accession>A0A1I1WEN0</accession>
<evidence type="ECO:0000313" key="2">
    <source>
        <dbReference type="EMBL" id="SFD93636.1"/>
    </source>
</evidence>
<gene>
    <name evidence="2" type="ORF">SAMN04487819_105207</name>
</gene>
<dbReference type="AlphaFoldDB" id="A0A1I1WEN0"/>
<reference evidence="3" key="1">
    <citation type="submission" date="2016-10" db="EMBL/GenBank/DDBJ databases">
        <authorList>
            <person name="Varghese N."/>
            <person name="Submissions S."/>
        </authorList>
    </citation>
    <scope>NUCLEOTIDE SEQUENCE [LARGE SCALE GENOMIC DNA]</scope>
    <source>
        <strain evidence="3">DSM 45004</strain>
    </source>
</reference>
<keyword evidence="3" id="KW-1185">Reference proteome</keyword>
<feature type="compositionally biased region" description="Basic and acidic residues" evidence="1">
    <location>
        <begin position="7"/>
        <end position="56"/>
    </location>
</feature>
<dbReference type="EMBL" id="FOMZ01000005">
    <property type="protein sequence ID" value="SFD93636.1"/>
    <property type="molecule type" value="Genomic_DNA"/>
</dbReference>
<protein>
    <submittedName>
        <fullName evidence="2">Uncharacterized protein</fullName>
    </submittedName>
</protein>